<name>X1SJ75_9ZZZZ</name>
<comment type="caution">
    <text evidence="1">The sequence shown here is derived from an EMBL/GenBank/DDBJ whole genome shotgun (WGS) entry which is preliminary data.</text>
</comment>
<proteinExistence type="predicted"/>
<dbReference type="EMBL" id="BARW01016604">
    <property type="protein sequence ID" value="GAI92998.1"/>
    <property type="molecule type" value="Genomic_DNA"/>
</dbReference>
<organism evidence="1">
    <name type="scientific">marine sediment metagenome</name>
    <dbReference type="NCBI Taxonomy" id="412755"/>
    <lineage>
        <taxon>unclassified sequences</taxon>
        <taxon>metagenomes</taxon>
        <taxon>ecological metagenomes</taxon>
    </lineage>
</organism>
<gene>
    <name evidence="1" type="ORF">S12H4_28876</name>
</gene>
<accession>X1SJ75</accession>
<dbReference type="AlphaFoldDB" id="X1SJ75"/>
<evidence type="ECO:0000313" key="1">
    <source>
        <dbReference type="EMBL" id="GAI92998.1"/>
    </source>
</evidence>
<reference evidence="1" key="1">
    <citation type="journal article" date="2014" name="Front. Microbiol.">
        <title>High frequency of phylogenetically diverse reductive dehalogenase-homologous genes in deep subseafloor sedimentary metagenomes.</title>
        <authorList>
            <person name="Kawai M."/>
            <person name="Futagami T."/>
            <person name="Toyoda A."/>
            <person name="Takaki Y."/>
            <person name="Nishi S."/>
            <person name="Hori S."/>
            <person name="Arai W."/>
            <person name="Tsubouchi T."/>
            <person name="Morono Y."/>
            <person name="Uchiyama I."/>
            <person name="Ito T."/>
            <person name="Fujiyama A."/>
            <person name="Inagaki F."/>
            <person name="Takami H."/>
        </authorList>
    </citation>
    <scope>NUCLEOTIDE SEQUENCE</scope>
    <source>
        <strain evidence="1">Expedition CK06-06</strain>
    </source>
</reference>
<protein>
    <submittedName>
        <fullName evidence="1">Uncharacterized protein</fullName>
    </submittedName>
</protein>
<feature type="non-terminal residue" evidence="1">
    <location>
        <position position="1"/>
    </location>
</feature>
<sequence length="38" mass="4322">QFAQDFFSIKHGEVGRKLCLNQTFFNYLRMGGPGQTGQ</sequence>